<keyword evidence="4" id="KW-0044">Antibiotic</keyword>
<evidence type="ECO:0000256" key="1">
    <source>
        <dbReference type="ARBA" id="ARBA00002473"/>
    </source>
</evidence>
<dbReference type="GO" id="GO:0019731">
    <property type="term" value="P:antibacterial humoral response"/>
    <property type="evidence" value="ECO:0007669"/>
    <property type="project" value="TreeGrafter"/>
</dbReference>
<dbReference type="SUPFAM" id="SSF57256">
    <property type="entry name" value="Elafin-like"/>
    <property type="match status" value="1"/>
</dbReference>
<evidence type="ECO:0000313" key="8">
    <source>
        <dbReference type="Ensembl" id="ENSNNAP00000023069.1"/>
    </source>
</evidence>
<keyword evidence="3" id="KW-0732">Signal</keyword>
<dbReference type="Ensembl" id="ENSNNAT00000024175.1">
    <property type="protein sequence ID" value="ENSNNAP00000023069.1"/>
    <property type="gene ID" value="ENSNNAG00000015206.1"/>
</dbReference>
<dbReference type="SMART" id="SM00217">
    <property type="entry name" value="WAP"/>
    <property type="match status" value="1"/>
</dbReference>
<proteinExistence type="inferred from homology"/>
<dbReference type="GeneTree" id="ENSGT01010000227971"/>
<dbReference type="FunFam" id="4.10.75.10:FF:000001">
    <property type="entry name" value="Anosmin 1"/>
    <property type="match status" value="1"/>
</dbReference>
<protein>
    <recommendedName>
        <fullName evidence="7">WAP domain-containing protein</fullName>
    </recommendedName>
</protein>
<dbReference type="InterPro" id="IPR036645">
    <property type="entry name" value="Elafin-like_sf"/>
</dbReference>
<evidence type="ECO:0000256" key="4">
    <source>
        <dbReference type="ARBA" id="ARBA00023022"/>
    </source>
</evidence>
<dbReference type="GO" id="GO:0045087">
    <property type="term" value="P:innate immune response"/>
    <property type="evidence" value="ECO:0007669"/>
    <property type="project" value="TreeGrafter"/>
</dbReference>
<dbReference type="InterPro" id="IPR008197">
    <property type="entry name" value="WAP_dom"/>
</dbReference>
<comment type="function">
    <text evidence="1">Damages membranes of susceptible bacteria. Has no hemolytic activity. Not toxic to mice. Does not inhibit the proteinases elastase and cathepsin G.</text>
</comment>
<dbReference type="PANTHER" id="PTHR19441:SF30">
    <property type="entry name" value="ELAFIN"/>
    <property type="match status" value="1"/>
</dbReference>
<comment type="similarity">
    <text evidence="6">Belongs to the venom waprin family.</text>
</comment>
<dbReference type="OrthoDB" id="9049375at2759"/>
<dbReference type="GO" id="GO:0004867">
    <property type="term" value="F:serine-type endopeptidase inhibitor activity"/>
    <property type="evidence" value="ECO:0007669"/>
    <property type="project" value="TreeGrafter"/>
</dbReference>
<organism evidence="8 9">
    <name type="scientific">Naja naja</name>
    <name type="common">Indian cobra</name>
    <dbReference type="NCBI Taxonomy" id="35670"/>
    <lineage>
        <taxon>Eukaryota</taxon>
        <taxon>Metazoa</taxon>
        <taxon>Chordata</taxon>
        <taxon>Craniata</taxon>
        <taxon>Vertebrata</taxon>
        <taxon>Euteleostomi</taxon>
        <taxon>Lepidosauria</taxon>
        <taxon>Squamata</taxon>
        <taxon>Bifurcata</taxon>
        <taxon>Unidentata</taxon>
        <taxon>Episquamata</taxon>
        <taxon>Toxicofera</taxon>
        <taxon>Serpentes</taxon>
        <taxon>Colubroidea</taxon>
        <taxon>Elapidae</taxon>
        <taxon>Elapinae</taxon>
        <taxon>Naja</taxon>
    </lineage>
</organism>
<accession>A0A8C7E4I6</accession>
<dbReference type="PANTHER" id="PTHR19441">
    <property type="entry name" value="WHEY ACDIC PROTEIN WAP"/>
    <property type="match status" value="1"/>
</dbReference>
<dbReference type="AlphaFoldDB" id="A0A8C7E4I6"/>
<keyword evidence="2" id="KW-0929">Antimicrobial</keyword>
<keyword evidence="5" id="KW-1015">Disulfide bond</keyword>
<evidence type="ECO:0000256" key="3">
    <source>
        <dbReference type="ARBA" id="ARBA00022729"/>
    </source>
</evidence>
<reference evidence="8" key="1">
    <citation type="submission" date="2025-08" db="UniProtKB">
        <authorList>
            <consortium name="Ensembl"/>
        </authorList>
    </citation>
    <scope>IDENTIFICATION</scope>
</reference>
<evidence type="ECO:0000256" key="6">
    <source>
        <dbReference type="ARBA" id="ARBA00035122"/>
    </source>
</evidence>
<dbReference type="Pfam" id="PF00095">
    <property type="entry name" value="WAP"/>
    <property type="match status" value="1"/>
</dbReference>
<dbReference type="Gene3D" id="4.10.75.10">
    <property type="entry name" value="Elafin-like"/>
    <property type="match status" value="1"/>
</dbReference>
<evidence type="ECO:0000256" key="5">
    <source>
        <dbReference type="ARBA" id="ARBA00023157"/>
    </source>
</evidence>
<sequence>MRGLEAKTYEERLQELGLASLVKRRTRGDRRAAFQYLREKPGSCPKLPPGTGTICVVKCQNDQRCPGRQKCCTYGCMVVCKDPV</sequence>
<reference evidence="8" key="2">
    <citation type="submission" date="2025-09" db="UniProtKB">
        <authorList>
            <consortium name="Ensembl"/>
        </authorList>
    </citation>
    <scope>IDENTIFICATION</scope>
</reference>
<dbReference type="Proteomes" id="UP000694559">
    <property type="component" value="Unplaced"/>
</dbReference>
<name>A0A8C7E4I6_NAJNA</name>
<evidence type="ECO:0000256" key="2">
    <source>
        <dbReference type="ARBA" id="ARBA00022529"/>
    </source>
</evidence>
<dbReference type="GO" id="GO:0005615">
    <property type="term" value="C:extracellular space"/>
    <property type="evidence" value="ECO:0007669"/>
    <property type="project" value="TreeGrafter"/>
</dbReference>
<dbReference type="InterPro" id="IPR050514">
    <property type="entry name" value="WAP_four-disulfide_core"/>
</dbReference>
<dbReference type="PROSITE" id="PS51390">
    <property type="entry name" value="WAP"/>
    <property type="match status" value="1"/>
</dbReference>
<evidence type="ECO:0000259" key="7">
    <source>
        <dbReference type="PROSITE" id="PS51390"/>
    </source>
</evidence>
<feature type="domain" description="WAP" evidence="7">
    <location>
        <begin position="37"/>
        <end position="84"/>
    </location>
</feature>
<keyword evidence="9" id="KW-1185">Reference proteome</keyword>
<dbReference type="CDD" id="cd00199">
    <property type="entry name" value="WAP"/>
    <property type="match status" value="1"/>
</dbReference>
<dbReference type="PRINTS" id="PR00003">
    <property type="entry name" value="4DISULPHCORE"/>
</dbReference>
<evidence type="ECO:0000313" key="9">
    <source>
        <dbReference type="Proteomes" id="UP000694559"/>
    </source>
</evidence>